<feature type="binding site" evidence="17">
    <location>
        <position position="66"/>
    </location>
    <ligand>
        <name>Mg(2+)</name>
        <dbReference type="ChEBI" id="CHEBI:18420"/>
        <label>1</label>
    </ligand>
</feature>
<evidence type="ECO:0000256" key="6">
    <source>
        <dbReference type="ARBA" id="ARBA00022475"/>
    </source>
</evidence>
<keyword evidence="7 17" id="KW-0808">Transferase</keyword>
<keyword evidence="17" id="KW-0443">Lipid metabolism</keyword>
<proteinExistence type="inferred from homology"/>
<dbReference type="GO" id="GO:0008654">
    <property type="term" value="P:phospholipid biosynthetic process"/>
    <property type="evidence" value="ECO:0007669"/>
    <property type="project" value="UniProtKB-UniRule"/>
</dbReference>
<comment type="subunit">
    <text evidence="5 17">Homodimer.</text>
</comment>
<comment type="pathway">
    <text evidence="3">Lipid metabolism.</text>
</comment>
<feature type="active site" description="Proton acceptor" evidence="17">
    <location>
        <position position="91"/>
    </location>
</feature>
<dbReference type="InterPro" id="IPR000462">
    <property type="entry name" value="CDP-OH_P_trans"/>
</dbReference>
<dbReference type="AlphaFoldDB" id="A0A1S1QUQ1"/>
<evidence type="ECO:0000256" key="14">
    <source>
        <dbReference type="ARBA" id="ARBA00024082"/>
    </source>
</evidence>
<dbReference type="NCBIfam" id="NF045883">
    <property type="entry name" value="PIPSynth"/>
    <property type="match status" value="1"/>
</dbReference>
<evidence type="ECO:0000256" key="18">
    <source>
        <dbReference type="RuleBase" id="RU003750"/>
    </source>
</evidence>
<dbReference type="InterPro" id="IPR048254">
    <property type="entry name" value="CDP_ALCOHOL_P_TRANSF_CS"/>
</dbReference>
<evidence type="ECO:0000256" key="3">
    <source>
        <dbReference type="ARBA" id="ARBA00005189"/>
    </source>
</evidence>
<reference evidence="21" key="1">
    <citation type="submission" date="2016-07" db="EMBL/GenBank/DDBJ databases">
        <title>Frankia sp. NRRL B-16219 Genome sequencing.</title>
        <authorList>
            <person name="Ghodhbane-Gtari F."/>
            <person name="Swanson E."/>
            <person name="Gueddou A."/>
            <person name="Louati M."/>
            <person name="Nouioui I."/>
            <person name="Hezbri K."/>
            <person name="Abebe-Akele F."/>
            <person name="Simpson S."/>
            <person name="Morris K."/>
            <person name="Thomas K."/>
            <person name="Gtari M."/>
            <person name="Tisa L.S."/>
        </authorList>
    </citation>
    <scope>NUCLEOTIDE SEQUENCE [LARGE SCALE GENOMIC DNA]</scope>
    <source>
        <strain evidence="21">NRRL B-16219</strain>
    </source>
</reference>
<accession>A0A1S1QUQ1</accession>
<dbReference type="HAMAP" id="MF_02241">
    <property type="entry name" value="PIP_synthase"/>
    <property type="match status" value="1"/>
</dbReference>
<keyword evidence="17" id="KW-1208">Phospholipid metabolism</keyword>
<dbReference type="GO" id="GO:0016780">
    <property type="term" value="F:phosphotransferase activity, for other substituted phosphate groups"/>
    <property type="evidence" value="ECO:0007669"/>
    <property type="project" value="UniProtKB-UniRule"/>
</dbReference>
<evidence type="ECO:0000256" key="11">
    <source>
        <dbReference type="ARBA" id="ARBA00022989"/>
    </source>
</evidence>
<keyword evidence="10 17" id="KW-0460">Magnesium</keyword>
<evidence type="ECO:0000256" key="13">
    <source>
        <dbReference type="ARBA" id="ARBA00023935"/>
    </source>
</evidence>
<comment type="caution">
    <text evidence="17">Lacks conserved residue(s) required for the propagation of feature annotation.</text>
</comment>
<dbReference type="InterPro" id="IPR044268">
    <property type="entry name" value="PIP_synthase_PgsA1"/>
</dbReference>
<comment type="catalytic activity">
    <reaction evidence="16 17">
        <text>a CDP-1,2-diacyl-sn-glycerol + 1D-myo-inositol 3-phosphate = a 1,2-diacyl-sn-glycero-3-phospho-(1D-myo-inositol-3-phosphate) + CMP + H(+)</text>
        <dbReference type="Rhea" id="RHEA:60504"/>
        <dbReference type="ChEBI" id="CHEBI:15378"/>
        <dbReference type="ChEBI" id="CHEBI:58088"/>
        <dbReference type="ChEBI" id="CHEBI:58332"/>
        <dbReference type="ChEBI" id="CHEBI:58401"/>
        <dbReference type="ChEBI" id="CHEBI:60377"/>
    </reaction>
</comment>
<feature type="binding site" evidence="17">
    <location>
        <position position="70"/>
    </location>
    <ligand>
        <name>a CDP-1,2-diacyl-sn-glycerol</name>
        <dbReference type="ChEBI" id="CHEBI:58332"/>
    </ligand>
</feature>
<evidence type="ECO:0000256" key="7">
    <source>
        <dbReference type="ARBA" id="ARBA00022679"/>
    </source>
</evidence>
<evidence type="ECO:0000256" key="5">
    <source>
        <dbReference type="ARBA" id="ARBA00011738"/>
    </source>
</evidence>
<feature type="binding site" evidence="17">
    <location>
        <position position="66"/>
    </location>
    <ligand>
        <name>Mg(2+)</name>
        <dbReference type="ChEBI" id="CHEBI:18420"/>
        <label>2</label>
    </ligand>
</feature>
<keyword evidence="12 17" id="KW-0472">Membrane</keyword>
<dbReference type="RefSeq" id="WP_071061697.1">
    <property type="nucleotide sequence ID" value="NZ_MAXA01000113.1"/>
</dbReference>
<name>A0A1S1QUQ1_9ACTN</name>
<evidence type="ECO:0000256" key="12">
    <source>
        <dbReference type="ARBA" id="ARBA00023136"/>
    </source>
</evidence>
<dbReference type="UniPathway" id="UPA00220"/>
<dbReference type="GO" id="GO:0000287">
    <property type="term" value="F:magnesium ion binding"/>
    <property type="evidence" value="ECO:0007669"/>
    <property type="project" value="UniProtKB-UniRule"/>
</dbReference>
<dbReference type="PROSITE" id="PS00379">
    <property type="entry name" value="CDP_ALCOHOL_P_TRANSF"/>
    <property type="match status" value="1"/>
</dbReference>
<feature type="binding site" evidence="17">
    <location>
        <position position="87"/>
    </location>
    <ligand>
        <name>Mg(2+)</name>
        <dbReference type="ChEBI" id="CHEBI:18420"/>
        <label>1</label>
    </ligand>
</feature>
<keyword evidence="8 17" id="KW-0812">Transmembrane</keyword>
<keyword evidence="11 17" id="KW-1133">Transmembrane helix</keyword>
<feature type="binding site" evidence="17">
    <location>
        <position position="87"/>
    </location>
    <ligand>
        <name>Mg(2+)</name>
        <dbReference type="ChEBI" id="CHEBI:18420"/>
        <label>2</label>
    </ligand>
</feature>
<feature type="binding site" evidence="17">
    <location>
        <position position="91"/>
    </location>
    <ligand>
        <name>Mg(2+)</name>
        <dbReference type="ChEBI" id="CHEBI:18420"/>
        <label>2</label>
    </ligand>
</feature>
<dbReference type="Pfam" id="PF01066">
    <property type="entry name" value="CDP-OH_P_transf"/>
    <property type="match status" value="1"/>
</dbReference>
<evidence type="ECO:0000256" key="17">
    <source>
        <dbReference type="HAMAP-Rule" id="MF_02241"/>
    </source>
</evidence>
<dbReference type="Gene3D" id="1.20.120.1760">
    <property type="match status" value="1"/>
</dbReference>
<comment type="similarity">
    <text evidence="4 17 18">Belongs to the CDP-alcohol phosphatidyltransferase class-I family.</text>
</comment>
<evidence type="ECO:0000256" key="8">
    <source>
        <dbReference type="ARBA" id="ARBA00022692"/>
    </source>
</evidence>
<evidence type="ECO:0000256" key="16">
    <source>
        <dbReference type="ARBA" id="ARBA00048865"/>
    </source>
</evidence>
<feature type="transmembrane region" description="Helical" evidence="17">
    <location>
        <begin position="154"/>
        <end position="180"/>
    </location>
</feature>
<feature type="binding site" evidence="17">
    <location>
        <position position="69"/>
    </location>
    <ligand>
        <name>Mg(2+)</name>
        <dbReference type="ChEBI" id="CHEBI:18420"/>
        <label>1</label>
    </ligand>
</feature>
<sequence>MLASKARPQIQKVLDPLSQWAARSSVSPDMVTVIGTIGVAGGALGFFTRGVFFVGTLVITLFVFSDLMDGVIARARGISSKWGAFLDSTSDRVGDGAIFGSLVIWYAGDGDSLPLAGAALLCLVAGSVTSYVKARAEGLGFSCDVGFAERGERLLILLVAAGLYGLGVPYLLPAALWFLVGATLLTVSQRVVHVHRQFVRSGRPTLAPPAGSPAPDPAVEQPGSPGGDPSGAASVMSAGGGMDGAPTPAGVGGAQQPAVPAQQPQPPVPAVPRIAPGH</sequence>
<comment type="subcellular location">
    <subcellularLocation>
        <location evidence="1 17">Cell membrane</location>
        <topology evidence="1 17">Multi-pass membrane protein</topology>
    </subcellularLocation>
</comment>
<feature type="transmembrane region" description="Helical" evidence="17">
    <location>
        <begin position="114"/>
        <end position="134"/>
    </location>
</feature>
<feature type="region of interest" description="Disordered" evidence="19">
    <location>
        <begin position="202"/>
        <end position="278"/>
    </location>
</feature>
<organism evidence="20 21">
    <name type="scientific">Parafrankia soli</name>
    <dbReference type="NCBI Taxonomy" id="2599596"/>
    <lineage>
        <taxon>Bacteria</taxon>
        <taxon>Bacillati</taxon>
        <taxon>Actinomycetota</taxon>
        <taxon>Actinomycetes</taxon>
        <taxon>Frankiales</taxon>
        <taxon>Frankiaceae</taxon>
        <taxon>Parafrankia</taxon>
    </lineage>
</organism>
<feature type="binding site" evidence="17">
    <location>
        <begin position="29"/>
        <end position="32"/>
    </location>
    <ligand>
        <name>a CDP-1,2-diacyl-sn-glycerol</name>
        <dbReference type="ChEBI" id="CHEBI:58332"/>
    </ligand>
</feature>
<keyword evidence="6 17" id="KW-1003">Cell membrane</keyword>
<comment type="pathway">
    <text evidence="2 17">Phospholipid metabolism; phosphatidylinositol phosphate biosynthesis.</text>
</comment>
<comment type="cofactor">
    <cofactor evidence="17">
        <name>Mg(2+)</name>
        <dbReference type="ChEBI" id="CHEBI:18420"/>
    </cofactor>
    <text evidence="17">Contains a di-nuclear catalytic Mg(2+) center.</text>
</comment>
<keyword evidence="17" id="KW-0444">Lipid biosynthesis</keyword>
<dbReference type="GO" id="GO:0005886">
    <property type="term" value="C:plasma membrane"/>
    <property type="evidence" value="ECO:0007669"/>
    <property type="project" value="UniProtKB-SubCell"/>
</dbReference>
<dbReference type="OrthoDB" id="116551at2"/>
<feature type="binding site" evidence="17">
    <location>
        <position position="80"/>
    </location>
    <ligand>
        <name>a CDP-1,2-diacyl-sn-glycerol</name>
        <dbReference type="ChEBI" id="CHEBI:58332"/>
    </ligand>
</feature>
<feature type="transmembrane region" description="Helical" evidence="17">
    <location>
        <begin position="53"/>
        <end position="72"/>
    </location>
</feature>
<dbReference type="EC" id="2.7.8.-" evidence="17"/>
<keyword evidence="21" id="KW-1185">Reference proteome</keyword>
<evidence type="ECO:0000256" key="19">
    <source>
        <dbReference type="SAM" id="MobiDB-lite"/>
    </source>
</evidence>
<feature type="compositionally biased region" description="Low complexity" evidence="19">
    <location>
        <begin position="244"/>
        <end position="262"/>
    </location>
</feature>
<keyword evidence="9 17" id="KW-0479">Metal-binding</keyword>
<evidence type="ECO:0000256" key="10">
    <source>
        <dbReference type="ARBA" id="ARBA00022842"/>
    </source>
</evidence>
<feature type="binding site" evidence="17">
    <location>
        <position position="74"/>
    </location>
    <ligand>
        <name>a CDP-1,2-diacyl-sn-glycerol</name>
        <dbReference type="ChEBI" id="CHEBI:58332"/>
    </ligand>
</feature>
<evidence type="ECO:0000256" key="1">
    <source>
        <dbReference type="ARBA" id="ARBA00004651"/>
    </source>
</evidence>
<evidence type="ECO:0000256" key="4">
    <source>
        <dbReference type="ARBA" id="ARBA00010441"/>
    </source>
</evidence>
<evidence type="ECO:0000313" key="20">
    <source>
        <dbReference type="EMBL" id="OHV37336.1"/>
    </source>
</evidence>
<evidence type="ECO:0000256" key="2">
    <source>
        <dbReference type="ARBA" id="ARBA00004805"/>
    </source>
</evidence>
<comment type="catalytic activity">
    <reaction evidence="13 17">
        <text>1,2-di-(9Z-octadecenoyl)-sn-glycero-3-cytidine-5'-diphosphate + 1D-myo-inositol 3-phosphate = 1,2-di-(9Z-octadecenoyl)-sn-glycero-3-phospho-(1D-myo-inositol-3-phosphate) + CMP + H(+)</text>
        <dbReference type="Rhea" id="RHEA:61216"/>
        <dbReference type="ChEBI" id="CHEBI:15378"/>
        <dbReference type="ChEBI" id="CHEBI:58401"/>
        <dbReference type="ChEBI" id="CHEBI:60377"/>
        <dbReference type="ChEBI" id="CHEBI:85356"/>
        <dbReference type="ChEBI" id="CHEBI:144472"/>
    </reaction>
</comment>
<gene>
    <name evidence="20" type="ORF">BBK14_02975</name>
</gene>
<evidence type="ECO:0000256" key="9">
    <source>
        <dbReference type="ARBA" id="ARBA00022723"/>
    </source>
</evidence>
<dbReference type="EMBL" id="MAXA01000113">
    <property type="protein sequence ID" value="OHV37336.1"/>
    <property type="molecule type" value="Genomic_DNA"/>
</dbReference>
<dbReference type="Proteomes" id="UP000179769">
    <property type="component" value="Unassembled WGS sequence"/>
</dbReference>
<comment type="caution">
    <text evidence="20">The sequence shown here is derived from an EMBL/GenBank/DDBJ whole genome shotgun (WGS) entry which is preliminary data.</text>
</comment>
<dbReference type="InterPro" id="IPR043130">
    <property type="entry name" value="CDP-OH_PTrfase_TM_dom"/>
</dbReference>
<keyword evidence="17" id="KW-0594">Phospholipid biosynthesis</keyword>
<comment type="function">
    <text evidence="17">Catalyzes the conjugation of the 1'-hydroxyl group of D-myo-inositol-3-phosphate (also named L-myo-inositol-1-phosphate) with a lipid tail of cytidine diphosphate diacylglycerol (CDP-DAG), forming phosphatidylinositol phosphate (PIP) and CMP. PIP is a precursor of phosphatidylinositol (PI) which is an essential lipid required for cell wall formation.</text>
</comment>
<protein>
    <recommendedName>
        <fullName evidence="14 17">Phosphatidylinositol phosphate synthase</fullName>
        <shortName evidence="17">PIP synthase</shortName>
        <ecNumber evidence="17">2.7.8.-</ecNumber>
    </recommendedName>
    <alternativeName>
        <fullName evidence="15 17">CDP-diacylglycerol--D-myo-inositol-3-phosphate 3-phosphatidyltransferase</fullName>
    </alternativeName>
</protein>
<feature type="compositionally biased region" description="Pro residues" evidence="19">
    <location>
        <begin position="206"/>
        <end position="216"/>
    </location>
</feature>
<evidence type="ECO:0000313" key="21">
    <source>
        <dbReference type="Proteomes" id="UP000179769"/>
    </source>
</evidence>
<evidence type="ECO:0000256" key="15">
    <source>
        <dbReference type="ARBA" id="ARBA00033137"/>
    </source>
</evidence>